<accession>A0A9W8WYM6</accession>
<name>A0A9W8WYM6_9PLEO</name>
<comment type="caution">
    <text evidence="1">The sequence shown here is derived from an EMBL/GenBank/DDBJ whole genome shotgun (WGS) entry which is preliminary data.</text>
</comment>
<dbReference type="Proteomes" id="UP001140562">
    <property type="component" value="Unassembled WGS sequence"/>
</dbReference>
<protein>
    <submittedName>
        <fullName evidence="1">Uncharacterized protein</fullName>
    </submittedName>
</protein>
<organism evidence="1 2">
    <name type="scientific">Didymella glomerata</name>
    <dbReference type="NCBI Taxonomy" id="749621"/>
    <lineage>
        <taxon>Eukaryota</taxon>
        <taxon>Fungi</taxon>
        <taxon>Dikarya</taxon>
        <taxon>Ascomycota</taxon>
        <taxon>Pezizomycotina</taxon>
        <taxon>Dothideomycetes</taxon>
        <taxon>Pleosporomycetidae</taxon>
        <taxon>Pleosporales</taxon>
        <taxon>Pleosporineae</taxon>
        <taxon>Didymellaceae</taxon>
        <taxon>Didymella</taxon>
    </lineage>
</organism>
<dbReference type="EMBL" id="JAPEUV010000048">
    <property type="protein sequence ID" value="KAJ4336474.1"/>
    <property type="molecule type" value="Genomic_DNA"/>
</dbReference>
<reference evidence="1" key="1">
    <citation type="submission" date="2022-10" db="EMBL/GenBank/DDBJ databases">
        <title>Tapping the CABI collections for fungal endophytes: first genome assemblies for Collariella, Neodidymelliopsis, Ascochyta clinopodiicola, Didymella pomorum, Didymosphaeria variabile, Neocosmospora piperis and Neocucurbitaria cava.</title>
        <authorList>
            <person name="Hill R."/>
        </authorList>
    </citation>
    <scope>NUCLEOTIDE SEQUENCE</scope>
    <source>
        <strain evidence="1">IMI 360193</strain>
    </source>
</reference>
<gene>
    <name evidence="1" type="ORF">N0V87_005338</name>
</gene>
<evidence type="ECO:0000313" key="1">
    <source>
        <dbReference type="EMBL" id="KAJ4336474.1"/>
    </source>
</evidence>
<keyword evidence="2" id="KW-1185">Reference proteome</keyword>
<proteinExistence type="predicted"/>
<evidence type="ECO:0000313" key="2">
    <source>
        <dbReference type="Proteomes" id="UP001140562"/>
    </source>
</evidence>
<dbReference type="OrthoDB" id="4739136at2759"/>
<sequence>MRSFTWPDDIEESALRQKKVGQTIPVHTEFRRPTYRRGIAALVNSIYKDTGGIVVAHWDQTEIKKFDVFVGAGSKGAIVAVNKWIARGDEKSREAAAWAKLPAFDHAKWYQEELERQEEERLQVFLGQEPEVEEGAPIRVKIVSSWPDELIDYEVCPRAAFGNELQALNDIRKENEVWIALLPNNEIQISGSDIVKCEAAEVRYKTMVERIRIDKCGLQQGTNVVLDEREGIDVILLQADDWWPNHNDFIVPRLLPSGMMDEPGSFRADGADDIQLVEIRDAIRRALETASYKRGSYDFVVRLGCIALDSGKMGRDHIGKKHGKEKFVKSINGKVDLRPKRWSVELLDPVLGTQLFRRVVNSNDLLRPIKSAGWWGSAPATLKETRPVLRGWWIFKDPNSAQRQTLPPARNVGRPTPLQQALPTAVASAPNGLIVVQIDWTDDGEGSYDKTETKFYRLDPGKYAPKMNMDINLLELGESRAWSFALESMTLVSRSTVPPVLDGFAKRAAIKQDYSVASTDSFAEWDPSPSVKSLLLTGRTEKVYLFGVQDTCYKAELTAMWYPGQTLPCWGLAVRHTEWATHLIELERLQAGHQANWGNTISTFLPDDGGSSIQPEEDEDCGIDGLSLNDGVQKPQQALSREGIKTLVNILLQLSEIVSSVTLGQGSIRV</sequence>
<dbReference type="AlphaFoldDB" id="A0A9W8WYM6"/>